<dbReference type="RefSeq" id="WP_167495524.1">
    <property type="nucleotide sequence ID" value="NZ_BARA01000025.1"/>
</dbReference>
<organism evidence="1 2">
    <name type="scientific">Gluconobacter sphaericus NBRC 12467</name>
    <dbReference type="NCBI Taxonomy" id="1307951"/>
    <lineage>
        <taxon>Bacteria</taxon>
        <taxon>Pseudomonadati</taxon>
        <taxon>Pseudomonadota</taxon>
        <taxon>Alphaproteobacteria</taxon>
        <taxon>Acetobacterales</taxon>
        <taxon>Acetobacteraceae</taxon>
        <taxon>Gluconobacter</taxon>
    </lineage>
</organism>
<dbReference type="EMBL" id="BSNZ01000003">
    <property type="protein sequence ID" value="GLQ83284.1"/>
    <property type="molecule type" value="Genomic_DNA"/>
</dbReference>
<accession>A0AA37SEB6</accession>
<sequence>MNMDRAFYDVLQDRPVALQAGVLEQHAGLRPQAIDPSRIHNLLLCGLYAETDIPVQYVACARRFDCPERPGPSG</sequence>
<gene>
    <name evidence="1" type="ORF">GCM10007872_01920</name>
</gene>
<evidence type="ECO:0000313" key="2">
    <source>
        <dbReference type="Proteomes" id="UP001156708"/>
    </source>
</evidence>
<name>A0AA37SEB6_9PROT</name>
<proteinExistence type="predicted"/>
<reference evidence="2" key="1">
    <citation type="journal article" date="2019" name="Int. J. Syst. Evol. Microbiol.">
        <title>The Global Catalogue of Microorganisms (GCM) 10K type strain sequencing project: providing services to taxonomists for standard genome sequencing and annotation.</title>
        <authorList>
            <consortium name="The Broad Institute Genomics Platform"/>
            <consortium name="The Broad Institute Genome Sequencing Center for Infectious Disease"/>
            <person name="Wu L."/>
            <person name="Ma J."/>
        </authorList>
    </citation>
    <scope>NUCLEOTIDE SEQUENCE [LARGE SCALE GENOMIC DNA]</scope>
    <source>
        <strain evidence="2">NBRC 12467</strain>
    </source>
</reference>
<dbReference type="Proteomes" id="UP001156708">
    <property type="component" value="Unassembled WGS sequence"/>
</dbReference>
<evidence type="ECO:0000313" key="1">
    <source>
        <dbReference type="EMBL" id="GLQ83284.1"/>
    </source>
</evidence>
<dbReference type="AlphaFoldDB" id="A0AA37SEB6"/>
<comment type="caution">
    <text evidence="1">The sequence shown here is derived from an EMBL/GenBank/DDBJ whole genome shotgun (WGS) entry which is preliminary data.</text>
</comment>
<keyword evidence="2" id="KW-1185">Reference proteome</keyword>
<protein>
    <submittedName>
        <fullName evidence="1">Uncharacterized protein</fullName>
    </submittedName>
</protein>